<reference evidence="2 3" key="1">
    <citation type="submission" date="2024-10" db="EMBL/GenBank/DDBJ databases">
        <title>The Natural Products Discovery Center: Release of the First 8490 Sequenced Strains for Exploring Actinobacteria Biosynthetic Diversity.</title>
        <authorList>
            <person name="Kalkreuter E."/>
            <person name="Kautsar S.A."/>
            <person name="Yang D."/>
            <person name="Bader C.D."/>
            <person name="Teijaro C.N."/>
            <person name="Fluegel L."/>
            <person name="Davis C.M."/>
            <person name="Simpson J.R."/>
            <person name="Lauterbach L."/>
            <person name="Steele A.D."/>
            <person name="Gui C."/>
            <person name="Meng S."/>
            <person name="Li G."/>
            <person name="Viehrig K."/>
            <person name="Ye F."/>
            <person name="Su P."/>
            <person name="Kiefer A.F."/>
            <person name="Nichols A."/>
            <person name="Cepeda A.J."/>
            <person name="Yan W."/>
            <person name="Fan B."/>
            <person name="Jiang Y."/>
            <person name="Adhikari A."/>
            <person name="Zheng C.-J."/>
            <person name="Schuster L."/>
            <person name="Cowan T.M."/>
            <person name="Smanski M.J."/>
            <person name="Chevrette M.G."/>
            <person name="De Carvalho L.P.S."/>
            <person name="Shen B."/>
        </authorList>
    </citation>
    <scope>NUCLEOTIDE SEQUENCE [LARGE SCALE GENOMIC DNA]</scope>
    <source>
        <strain evidence="2 3">NPDC001390</strain>
    </source>
</reference>
<protein>
    <submittedName>
        <fullName evidence="2">AIPR family protein</fullName>
    </submittedName>
</protein>
<accession>A0ABW6USW7</accession>
<dbReference type="InterPro" id="IPR018891">
    <property type="entry name" value="AIPR_C"/>
</dbReference>
<sequence length="711" mass="79292">MSHSFHIRNLRKRLIERFDSLIDMTDEPSASEKKKEEKFLSRGVAALAIKRETGCADRDAALSIIDGRDDWGIDAIAVELAAPGQGGRPHITLVQAKWSDNASAGFGQSEVDRLFRGLDYLLNLEFNRFNKRIEQHVESLDKALDSGSPKITLLLALVTDGELHPDIRTLLDSEVKKRNWAEEMVEWRVLDLRGLYQETLGEHADRKIELEAWVEGVGREGHPFTAYYGTLSAADVAEWYETHDRHLFARNIRDSLDTDVNDKIRATLLQEPENFWYFSNGITLLCDRIRKKGKGAFSPSAGAGFVLEGASVVNGAQTVSAMYRAMQRNPASARRGRVLVRIISLENCPEGFGDQVTLNTNTQNPIEERDWKSRDPIQTCLRDDFALSLGRTYVIKRGESEPAPDSGCTMTEAAIALAATHRSPDLAAKAKRDTSLLWDRSNYQEIFGKALTTAPSAQRVWRCVQLVRAVKATLAEQSENLFGRAASTASNGDLLISHVAFRNLDTEGLDDEAKDWDAELARVPDLVERALGWLVTTIDRAYGRNSQILTTMRTPDRVRLVSRRVLESMASGESAPDNADYRVEERVQGKPARSTNAVSLIVKSERIPVGTTLEFRPVTRPDRQGLSAWLAEHPDRARATWGASASKPLIWAYDGAAYAPSTLVRKMRKEAMGNNQQVQGTLYWHIPGEGSLVDLAAELRAEDELDAERQP</sequence>
<organism evidence="2 3">
    <name type="scientific">Streptomyces bluensis</name>
    <dbReference type="NCBI Taxonomy" id="33897"/>
    <lineage>
        <taxon>Bacteria</taxon>
        <taxon>Bacillati</taxon>
        <taxon>Actinomycetota</taxon>
        <taxon>Actinomycetes</taxon>
        <taxon>Kitasatosporales</taxon>
        <taxon>Streptomycetaceae</taxon>
        <taxon>Streptomyces</taxon>
    </lineage>
</organism>
<evidence type="ECO:0000313" key="2">
    <source>
        <dbReference type="EMBL" id="MFF4526555.1"/>
    </source>
</evidence>
<gene>
    <name evidence="2" type="ORF">ACFY1D_34755</name>
</gene>
<name>A0ABW6USW7_9ACTN</name>
<dbReference type="Pfam" id="PF10592">
    <property type="entry name" value="AIPR"/>
    <property type="match status" value="1"/>
</dbReference>
<dbReference type="Proteomes" id="UP001602058">
    <property type="component" value="Unassembled WGS sequence"/>
</dbReference>
<keyword evidence="3" id="KW-1185">Reference proteome</keyword>
<dbReference type="RefSeq" id="WP_387892052.1">
    <property type="nucleotide sequence ID" value="NZ_JBIAWJ010000026.1"/>
</dbReference>
<evidence type="ECO:0000313" key="3">
    <source>
        <dbReference type="Proteomes" id="UP001602058"/>
    </source>
</evidence>
<feature type="domain" description="Abortive phage infection protein C-terminal" evidence="1">
    <location>
        <begin position="248"/>
        <end position="477"/>
    </location>
</feature>
<proteinExistence type="predicted"/>
<evidence type="ECO:0000259" key="1">
    <source>
        <dbReference type="Pfam" id="PF10592"/>
    </source>
</evidence>
<dbReference type="EMBL" id="JBIAWJ010000026">
    <property type="protein sequence ID" value="MFF4526555.1"/>
    <property type="molecule type" value="Genomic_DNA"/>
</dbReference>
<comment type="caution">
    <text evidence="2">The sequence shown here is derived from an EMBL/GenBank/DDBJ whole genome shotgun (WGS) entry which is preliminary data.</text>
</comment>